<proteinExistence type="predicted"/>
<accession>A0A1Y1U5T3</accession>
<evidence type="ECO:0000313" key="3">
    <source>
        <dbReference type="Proteomes" id="UP000193218"/>
    </source>
</evidence>
<sequence>MTADDPVLTAWEGTWSKLSNSWTHPMRQPRFLECLYTYRLDPINQVEPSTAPPLPGPEDDDDLMPPSTHSYRLRSSTNSLPASAISSRDSLQPSAGSGSSARIGAINIPSPQRNISTDSAKVVSNLLSHARTSTITLRKDDEMLQQLHYQMFDLVNLDKEISSPFMEMWTAHQRHQNFSIGISSPRPYESGQQQLFDHYTTSVRTLLTSLPFANEKGREVLDRLNPAHAAAKHTTCPSDEACYVFILSRAIVAYLLEVKRLLVATEGVFNAILALTGNRHDASRSYSVKEGEILWGRRPASTSVTEFETACKVLEQGYAQLHINEARRVVISTWDRMLVLQLDEQFKMSVSLPVHREDADLNQLDGSYRKILEGGYEWVPSTPSSLDNPPVPTFLSTLIALSLCPKIDPPEGGYLAFTKQARVVNPLGGVNPGQLTSTLGATQFGHQPGGSGSAGSAGPAADTSHRVPPPGKSNSQALFDQGASDSLDARESKRPRNGIPILEHLTLQHDSGDSEAHTISLENTLAAKARVTAVRLPSCAIQVELSGAVFESAEPDMGNLGSWRIRNSSPSSANMVEEPWFCLGSGQELNIGHGRLWSTVAMDTWGHSFRGNGVTDAVNPGAIARSQIDDDRSDVGEHDHDHDVDVPILDRSFDTASSKSVTTPSQFPFKLAAKFSLPDLAVKDDIGSYDPAEALQSIHNEVAVCQEIRMRGLAVNVPVIYGLYRARMCLDEDGTTLRPFDPDNEEHSEQRIIKLYAMLLQRLGPDLCHAPTAYQCGSVIAQYKALHGARIQHVDPSLRHILTETLPSTAFSDPFEWNAHVSKTSSFRPFGSRLYLVDFEAAKLNANDAELEMERREIMRLLGGDAL</sequence>
<feature type="compositionally biased region" description="Polar residues" evidence="1">
    <location>
        <begin position="67"/>
        <end position="93"/>
    </location>
</feature>
<dbReference type="Proteomes" id="UP000193218">
    <property type="component" value="Unassembled WGS sequence"/>
</dbReference>
<dbReference type="InParanoid" id="A0A1Y1U5T3"/>
<dbReference type="AlphaFoldDB" id="A0A1Y1U5T3"/>
<evidence type="ECO:0000256" key="1">
    <source>
        <dbReference type="SAM" id="MobiDB-lite"/>
    </source>
</evidence>
<dbReference type="EMBL" id="NBSH01000024">
    <property type="protein sequence ID" value="ORX33352.1"/>
    <property type="molecule type" value="Genomic_DNA"/>
</dbReference>
<keyword evidence="3" id="KW-1185">Reference proteome</keyword>
<comment type="caution">
    <text evidence="2">The sequence shown here is derived from an EMBL/GenBank/DDBJ whole genome shotgun (WGS) entry which is preliminary data.</text>
</comment>
<evidence type="ECO:0000313" key="2">
    <source>
        <dbReference type="EMBL" id="ORX33352.1"/>
    </source>
</evidence>
<organism evidence="2 3">
    <name type="scientific">Kockovaella imperatae</name>
    <dbReference type="NCBI Taxonomy" id="4999"/>
    <lineage>
        <taxon>Eukaryota</taxon>
        <taxon>Fungi</taxon>
        <taxon>Dikarya</taxon>
        <taxon>Basidiomycota</taxon>
        <taxon>Agaricomycotina</taxon>
        <taxon>Tremellomycetes</taxon>
        <taxon>Tremellales</taxon>
        <taxon>Cuniculitremaceae</taxon>
        <taxon>Kockovaella</taxon>
    </lineage>
</organism>
<dbReference type="RefSeq" id="XP_021867699.1">
    <property type="nucleotide sequence ID" value="XM_022018882.1"/>
</dbReference>
<feature type="region of interest" description="Disordered" evidence="1">
    <location>
        <begin position="435"/>
        <end position="497"/>
    </location>
</feature>
<reference evidence="2 3" key="1">
    <citation type="submission" date="2017-03" db="EMBL/GenBank/DDBJ databases">
        <title>Widespread Adenine N6-methylation of Active Genes in Fungi.</title>
        <authorList>
            <consortium name="DOE Joint Genome Institute"/>
            <person name="Mondo S.J."/>
            <person name="Dannebaum R.O."/>
            <person name="Kuo R.C."/>
            <person name="Louie K.B."/>
            <person name="Bewick A.J."/>
            <person name="Labutti K."/>
            <person name="Haridas S."/>
            <person name="Kuo A."/>
            <person name="Salamov A."/>
            <person name="Ahrendt S.R."/>
            <person name="Lau R."/>
            <person name="Bowen B.P."/>
            <person name="Lipzen A."/>
            <person name="Sullivan W."/>
            <person name="Andreopoulos W.B."/>
            <person name="Clum A."/>
            <person name="Lindquist E."/>
            <person name="Daum C."/>
            <person name="Northen T.R."/>
            <person name="Ramamoorthy G."/>
            <person name="Schmitz R.J."/>
            <person name="Gryganskyi A."/>
            <person name="Culley D."/>
            <person name="Magnuson J."/>
            <person name="James T.Y."/>
            <person name="O'Malley M.A."/>
            <person name="Stajich J.E."/>
            <person name="Spatafora J.W."/>
            <person name="Visel A."/>
            <person name="Grigoriev I.V."/>
        </authorList>
    </citation>
    <scope>NUCLEOTIDE SEQUENCE [LARGE SCALE GENOMIC DNA]</scope>
    <source>
        <strain evidence="2 3">NRRL Y-17943</strain>
    </source>
</reference>
<gene>
    <name evidence="2" type="ORF">BD324DRAFT_658393</name>
</gene>
<name>A0A1Y1U5T3_9TREE</name>
<feature type="region of interest" description="Disordered" evidence="1">
    <location>
        <begin position="46"/>
        <end position="111"/>
    </location>
</feature>
<protein>
    <submittedName>
        <fullName evidence="2">Uncharacterized protein</fullName>
    </submittedName>
</protein>
<dbReference type="GeneID" id="33560691"/>
<feature type="compositionally biased region" description="Polar residues" evidence="1">
    <location>
        <begin position="435"/>
        <end position="445"/>
    </location>
</feature>
<feature type="compositionally biased region" description="Low complexity" evidence="1">
    <location>
        <begin position="94"/>
        <end position="108"/>
    </location>
</feature>